<dbReference type="AlphaFoldDB" id="A0A6M4MJB7"/>
<feature type="transmembrane region" description="Helical" evidence="1">
    <location>
        <begin position="59"/>
        <end position="77"/>
    </location>
</feature>
<keyword evidence="1" id="KW-0472">Membrane</keyword>
<sequence>MKNSVNERRYDVDWLRTLAFGILILYHVGMYYVADWEWHIKSDETSEFLQNLMILTNPWRMSLLFFISAMALALVEHKYSGWRLISNRTLRLMIPLLFGMFVIVAPQVYIEARNQSAIAPGFLAFWAEYINPRTSLLAQHHTSIGLLTWNHLWFLPYLWVYSLLLSGMSVPLKKLAQSTALSNASPRLAFIVIVVALAGVWVALREHFPVTHALVDDGYNHGKYFLIFVAGYLFVLQGNWWQAVITNRRTFGVLAVAGYSWLLVDRQGLLNVGEQLDNLLIIKFIHGCLLSLNHWAWIFAVTGYAGYWLNRPSSVIRYANQAILPWYILHQTLIVLAAWWLKPFDIAPGVESVIIIALTCLGCLFGYALAKRVSVLRILVGLKRETRRPLRKSMLAKNL</sequence>
<keyword evidence="1" id="KW-0812">Transmembrane</keyword>
<dbReference type="EMBL" id="CP052766">
    <property type="protein sequence ID" value="QJR82745.1"/>
    <property type="molecule type" value="Genomic_DNA"/>
</dbReference>
<dbReference type="Proteomes" id="UP000219285">
    <property type="component" value="Chromosome"/>
</dbReference>
<evidence type="ECO:0000256" key="1">
    <source>
        <dbReference type="SAM" id="Phobius"/>
    </source>
</evidence>
<dbReference type="KEGG" id="apel:CA267_005150"/>
<feature type="transmembrane region" description="Helical" evidence="1">
    <location>
        <begin position="248"/>
        <end position="264"/>
    </location>
</feature>
<reference evidence="4" key="1">
    <citation type="submission" date="2014-12" db="EMBL/GenBank/DDBJ databases">
        <title>Complete genome sequence of a multi-drug resistant Klebsiella pneumoniae.</title>
        <authorList>
            <person name="Hua X."/>
            <person name="Chen Q."/>
            <person name="Li X."/>
            <person name="Feng Y."/>
            <person name="Ruan Z."/>
            <person name="Yu Y."/>
        </authorList>
    </citation>
    <scope>NUCLEOTIDE SEQUENCE [LARGE SCALE GENOMIC DNA]</scope>
    <source>
        <strain evidence="4">5.12</strain>
    </source>
</reference>
<feature type="transmembrane region" description="Helical" evidence="1">
    <location>
        <begin position="224"/>
        <end position="241"/>
    </location>
</feature>
<feature type="transmembrane region" description="Helical" evidence="1">
    <location>
        <begin position="322"/>
        <end position="341"/>
    </location>
</feature>
<evidence type="ECO:0000313" key="3">
    <source>
        <dbReference type="EMBL" id="QJR82745.1"/>
    </source>
</evidence>
<proteinExistence type="predicted"/>
<evidence type="ECO:0000259" key="2">
    <source>
        <dbReference type="Pfam" id="PF01757"/>
    </source>
</evidence>
<dbReference type="InterPro" id="IPR002656">
    <property type="entry name" value="Acyl_transf_3_dom"/>
</dbReference>
<protein>
    <submittedName>
        <fullName evidence="3">Acyltransferase family protein</fullName>
    </submittedName>
</protein>
<feature type="transmembrane region" description="Helical" evidence="1">
    <location>
        <begin position="89"/>
        <end position="110"/>
    </location>
</feature>
<keyword evidence="3" id="KW-0012">Acyltransferase</keyword>
<evidence type="ECO:0000313" key="4">
    <source>
        <dbReference type="Proteomes" id="UP000219285"/>
    </source>
</evidence>
<feature type="transmembrane region" description="Helical" evidence="1">
    <location>
        <begin position="284"/>
        <end position="310"/>
    </location>
</feature>
<feature type="transmembrane region" description="Helical" evidence="1">
    <location>
        <begin position="353"/>
        <end position="370"/>
    </location>
</feature>
<dbReference type="GO" id="GO:0016747">
    <property type="term" value="F:acyltransferase activity, transferring groups other than amino-acyl groups"/>
    <property type="evidence" value="ECO:0007669"/>
    <property type="project" value="InterPro"/>
</dbReference>
<dbReference type="OrthoDB" id="9809782at2"/>
<dbReference type="PANTHER" id="PTHR36927">
    <property type="entry name" value="BLR4337 PROTEIN"/>
    <property type="match status" value="1"/>
</dbReference>
<name>A0A6M4MJB7_9ALTE</name>
<feature type="transmembrane region" description="Helical" evidence="1">
    <location>
        <begin position="152"/>
        <end position="172"/>
    </location>
</feature>
<dbReference type="Pfam" id="PF01757">
    <property type="entry name" value="Acyl_transf_3"/>
    <property type="match status" value="1"/>
</dbReference>
<feature type="domain" description="Acyltransferase 3" evidence="2">
    <location>
        <begin position="10"/>
        <end position="365"/>
    </location>
</feature>
<dbReference type="PANTHER" id="PTHR36927:SF3">
    <property type="entry name" value="GLUCANS BIOSYNTHESIS PROTEIN C"/>
    <property type="match status" value="1"/>
</dbReference>
<feature type="transmembrane region" description="Helical" evidence="1">
    <location>
        <begin position="184"/>
        <end position="204"/>
    </location>
</feature>
<dbReference type="InterPro" id="IPR050623">
    <property type="entry name" value="Glucan_succinyl_AcylTrfase"/>
</dbReference>
<reference evidence="3 4" key="2">
    <citation type="submission" date="2020-04" db="EMBL/GenBank/DDBJ databases">
        <title>Complete genome sequence of Alteromonas pelagimontana 5.12T.</title>
        <authorList>
            <person name="Sinha R.K."/>
            <person name="Krishnan K.P."/>
            <person name="Kurian J.P."/>
        </authorList>
    </citation>
    <scope>NUCLEOTIDE SEQUENCE [LARGE SCALE GENOMIC DNA]</scope>
    <source>
        <strain evidence="3 4">5.12</strain>
    </source>
</reference>
<feature type="transmembrane region" description="Helical" evidence="1">
    <location>
        <begin position="12"/>
        <end position="34"/>
    </location>
</feature>
<accession>A0A6M4MJB7</accession>
<organism evidence="3 4">
    <name type="scientific">Alteromonas pelagimontana</name>
    <dbReference type="NCBI Taxonomy" id="1858656"/>
    <lineage>
        <taxon>Bacteria</taxon>
        <taxon>Pseudomonadati</taxon>
        <taxon>Pseudomonadota</taxon>
        <taxon>Gammaproteobacteria</taxon>
        <taxon>Alteromonadales</taxon>
        <taxon>Alteromonadaceae</taxon>
        <taxon>Alteromonas/Salinimonas group</taxon>
        <taxon>Alteromonas</taxon>
    </lineage>
</organism>
<gene>
    <name evidence="3" type="ORF">CA267_005150</name>
</gene>
<keyword evidence="3" id="KW-0808">Transferase</keyword>
<keyword evidence="1" id="KW-1133">Transmembrane helix</keyword>
<keyword evidence="4" id="KW-1185">Reference proteome</keyword>